<accession>G5JDY8</accession>
<dbReference type="InterPro" id="IPR012337">
    <property type="entry name" value="RNaseH-like_sf"/>
</dbReference>
<dbReference type="GO" id="GO:0004803">
    <property type="term" value="F:transposase activity"/>
    <property type="evidence" value="ECO:0007669"/>
    <property type="project" value="InterPro"/>
</dbReference>
<dbReference type="GO" id="GO:0003677">
    <property type="term" value="F:DNA binding"/>
    <property type="evidence" value="ECO:0007669"/>
    <property type="project" value="InterPro"/>
</dbReference>
<comment type="caution">
    <text evidence="2">The sequence shown here is derived from an EMBL/GenBank/DDBJ whole genome shotgun (WGS) entry which is preliminary data.</text>
</comment>
<feature type="domain" description="Transposase IS4-like" evidence="1">
    <location>
        <begin position="107"/>
        <end position="299"/>
    </location>
</feature>
<protein>
    <submittedName>
        <fullName evidence="2">Transposase, IS4 family</fullName>
    </submittedName>
</protein>
<dbReference type="InterPro" id="IPR047768">
    <property type="entry name" value="Tn5p-like"/>
</dbReference>
<dbReference type="InterPro" id="IPR047658">
    <property type="entry name" value="IS4-like_transpos"/>
</dbReference>
<dbReference type="Proteomes" id="UP000003477">
    <property type="component" value="Unassembled WGS sequence"/>
</dbReference>
<sequence>MLPEIYNNHLTTYLKKSEYLILLIVIELIQVYRKIRLEELANRLPVPILFESRRKKLKRFFEMPCLTIEGIWIPIIKQWLEQSFNPGEVLHIAIDRTQWGLINILMVSLIIDNRGIPLYFELLDHTGNSNFDTQKSILSRVLPWLKEYKTVVLGDREFCSVELAKWLHGQKQVYYALRLKKSNYIEVEKEMWTRLKDLGLSPGMSLFYQGIKITKTRGFIGSNIVAKWKRKYRGVETKEAWFIITNLTSLDETIDAYKKRFCIEEMFRDFKKGGYDLERTKLTGHRLTSAIILITLAYSMATFSGKIIKDKGLAKYVGRVRKNKKMQRRHSNFYIGLHGKDWVDSCDLLDVESQALMQLSPGKASYYRQGRRAISLIKSSL</sequence>
<dbReference type="GeneID" id="88768911"/>
<dbReference type="GO" id="GO:0006313">
    <property type="term" value="P:DNA transposition"/>
    <property type="evidence" value="ECO:0007669"/>
    <property type="project" value="InterPro"/>
</dbReference>
<dbReference type="InterPro" id="IPR002559">
    <property type="entry name" value="Transposase_11"/>
</dbReference>
<gene>
    <name evidence="2" type="ORF">CWATWH0003_5627</name>
</gene>
<organism evidence="2 3">
    <name type="scientific">Crocosphaera watsonii WH 0003</name>
    <dbReference type="NCBI Taxonomy" id="423471"/>
    <lineage>
        <taxon>Bacteria</taxon>
        <taxon>Bacillati</taxon>
        <taxon>Cyanobacteriota</taxon>
        <taxon>Cyanophyceae</taxon>
        <taxon>Oscillatoriophycideae</taxon>
        <taxon>Chroococcales</taxon>
        <taxon>Aphanothecaceae</taxon>
        <taxon>Crocosphaera</taxon>
    </lineage>
</organism>
<reference evidence="2 3" key="1">
    <citation type="journal article" date="2011" name="Front. Microbiol.">
        <title>Two Strains of Crocosphaera watsonii with Highly Conserved Genomes are Distinguished by Strain-Specific Features.</title>
        <authorList>
            <person name="Bench S.R."/>
            <person name="Ilikchyan I.N."/>
            <person name="Tripp H.J."/>
            <person name="Zehr J.P."/>
        </authorList>
    </citation>
    <scope>NUCLEOTIDE SEQUENCE [LARGE SCALE GENOMIC DNA]</scope>
    <source>
        <strain evidence="2 3">WH 0003</strain>
    </source>
</reference>
<dbReference type="PATRIC" id="fig|423471.3.peg.5260"/>
<name>G5JDY8_CROWT</name>
<dbReference type="EMBL" id="AESD01000889">
    <property type="protein sequence ID" value="EHJ09601.1"/>
    <property type="molecule type" value="Genomic_DNA"/>
</dbReference>
<dbReference type="PANTHER" id="PTHR37319">
    <property type="entry name" value="TRANSPOSASE"/>
    <property type="match status" value="1"/>
</dbReference>
<dbReference type="AlphaFoldDB" id="G5JDY8"/>
<dbReference type="NCBIfam" id="NF033591">
    <property type="entry name" value="transpos_IS4_2"/>
    <property type="match status" value="1"/>
</dbReference>
<proteinExistence type="predicted"/>
<evidence type="ECO:0000313" key="2">
    <source>
        <dbReference type="EMBL" id="EHJ09601.1"/>
    </source>
</evidence>
<evidence type="ECO:0000313" key="3">
    <source>
        <dbReference type="Proteomes" id="UP000003477"/>
    </source>
</evidence>
<dbReference type="Pfam" id="PF01609">
    <property type="entry name" value="DDE_Tnp_1"/>
    <property type="match status" value="1"/>
</dbReference>
<dbReference type="SUPFAM" id="SSF53098">
    <property type="entry name" value="Ribonuclease H-like"/>
    <property type="match status" value="1"/>
</dbReference>
<evidence type="ECO:0000259" key="1">
    <source>
        <dbReference type="Pfam" id="PF01609"/>
    </source>
</evidence>
<dbReference type="RefSeq" id="WP_007313358.1">
    <property type="nucleotide sequence ID" value="NZ_AESD01000889.1"/>
</dbReference>
<dbReference type="PANTHER" id="PTHR37319:SF1">
    <property type="entry name" value="TRANSPOSASE TN5 DIMERISATION DOMAIN-CONTAINING PROTEIN"/>
    <property type="match status" value="1"/>
</dbReference>